<protein>
    <recommendedName>
        <fullName evidence="3">F-box domain-containing protein</fullName>
    </recommendedName>
</protein>
<reference evidence="1 2" key="1">
    <citation type="journal article" date="2016" name="Mol. Biol. Evol.">
        <title>Comparative Genomics of Early-Diverging Mushroom-Forming Fungi Provides Insights into the Origins of Lignocellulose Decay Capabilities.</title>
        <authorList>
            <person name="Nagy L.G."/>
            <person name="Riley R."/>
            <person name="Tritt A."/>
            <person name="Adam C."/>
            <person name="Daum C."/>
            <person name="Floudas D."/>
            <person name="Sun H."/>
            <person name="Yadav J.S."/>
            <person name="Pangilinan J."/>
            <person name="Larsson K.H."/>
            <person name="Matsuura K."/>
            <person name="Barry K."/>
            <person name="Labutti K."/>
            <person name="Kuo R."/>
            <person name="Ohm R.A."/>
            <person name="Bhattacharya S.S."/>
            <person name="Shirouzu T."/>
            <person name="Yoshinaga Y."/>
            <person name="Martin F.M."/>
            <person name="Grigoriev I.V."/>
            <person name="Hibbett D.S."/>
        </authorList>
    </citation>
    <scope>NUCLEOTIDE SEQUENCE [LARGE SCALE GENOMIC DNA]</scope>
    <source>
        <strain evidence="1 2">HHB14362 ss-1</strain>
    </source>
</reference>
<dbReference type="InParanoid" id="A0A165VAW0"/>
<evidence type="ECO:0000313" key="1">
    <source>
        <dbReference type="EMBL" id="KZT29423.1"/>
    </source>
</evidence>
<dbReference type="EMBL" id="KV425554">
    <property type="protein sequence ID" value="KZT29423.1"/>
    <property type="molecule type" value="Genomic_DNA"/>
</dbReference>
<name>A0A165VAW0_9AGAM</name>
<evidence type="ECO:0008006" key="3">
    <source>
        <dbReference type="Google" id="ProtNLM"/>
    </source>
</evidence>
<gene>
    <name evidence="1" type="ORF">NEOLEDRAFT_1128177</name>
</gene>
<dbReference type="Proteomes" id="UP000076761">
    <property type="component" value="Unassembled WGS sequence"/>
</dbReference>
<keyword evidence="2" id="KW-1185">Reference proteome</keyword>
<proteinExistence type="predicted"/>
<evidence type="ECO:0000313" key="2">
    <source>
        <dbReference type="Proteomes" id="UP000076761"/>
    </source>
</evidence>
<dbReference type="STRING" id="1314782.A0A165VAW0"/>
<organism evidence="1 2">
    <name type="scientific">Neolentinus lepideus HHB14362 ss-1</name>
    <dbReference type="NCBI Taxonomy" id="1314782"/>
    <lineage>
        <taxon>Eukaryota</taxon>
        <taxon>Fungi</taxon>
        <taxon>Dikarya</taxon>
        <taxon>Basidiomycota</taxon>
        <taxon>Agaricomycotina</taxon>
        <taxon>Agaricomycetes</taxon>
        <taxon>Gloeophyllales</taxon>
        <taxon>Gloeophyllaceae</taxon>
        <taxon>Neolentinus</taxon>
    </lineage>
</organism>
<dbReference type="AlphaFoldDB" id="A0A165VAW0"/>
<sequence>MHRCLTLPEIVSAIAEHVPSDYSVSLAAFARTCKSFFEPSIAILWGKLPSIIPLLECLPQEYWAYDSGLHYASAIL</sequence>
<accession>A0A165VAW0</accession>
<dbReference type="OrthoDB" id="3067012at2759"/>